<sequence>MLNQRGTLDENKYYLKPINPIFLSSDVFTPDSLPRATQPNVGLQLVKFKDPKG</sequence>
<gene>
    <name evidence="1" type="ORF">L9F63_011601</name>
</gene>
<evidence type="ECO:0000313" key="2">
    <source>
        <dbReference type="Proteomes" id="UP001233999"/>
    </source>
</evidence>
<evidence type="ECO:0000313" key="1">
    <source>
        <dbReference type="EMBL" id="KAJ9597543.1"/>
    </source>
</evidence>
<reference evidence="1" key="1">
    <citation type="journal article" date="2023" name="IScience">
        <title>Live-bearing cockroach genome reveals convergent evolutionary mechanisms linked to viviparity in insects and beyond.</title>
        <authorList>
            <person name="Fouks B."/>
            <person name="Harrison M.C."/>
            <person name="Mikhailova A.A."/>
            <person name="Marchal E."/>
            <person name="English S."/>
            <person name="Carruthers M."/>
            <person name="Jennings E.C."/>
            <person name="Chiamaka E.L."/>
            <person name="Frigard R.A."/>
            <person name="Pippel M."/>
            <person name="Attardo G.M."/>
            <person name="Benoit J.B."/>
            <person name="Bornberg-Bauer E."/>
            <person name="Tobe S.S."/>
        </authorList>
    </citation>
    <scope>NUCLEOTIDE SEQUENCE</scope>
    <source>
        <strain evidence="1">Stay&amp;Tobe</strain>
    </source>
</reference>
<accession>A0AAD8AE98</accession>
<proteinExistence type="predicted"/>
<dbReference type="Proteomes" id="UP001233999">
    <property type="component" value="Unassembled WGS sequence"/>
</dbReference>
<feature type="non-terminal residue" evidence="1">
    <location>
        <position position="53"/>
    </location>
</feature>
<organism evidence="1 2">
    <name type="scientific">Diploptera punctata</name>
    <name type="common">Pacific beetle cockroach</name>
    <dbReference type="NCBI Taxonomy" id="6984"/>
    <lineage>
        <taxon>Eukaryota</taxon>
        <taxon>Metazoa</taxon>
        <taxon>Ecdysozoa</taxon>
        <taxon>Arthropoda</taxon>
        <taxon>Hexapoda</taxon>
        <taxon>Insecta</taxon>
        <taxon>Pterygota</taxon>
        <taxon>Neoptera</taxon>
        <taxon>Polyneoptera</taxon>
        <taxon>Dictyoptera</taxon>
        <taxon>Blattodea</taxon>
        <taxon>Blaberoidea</taxon>
        <taxon>Blaberidae</taxon>
        <taxon>Diplopterinae</taxon>
        <taxon>Diploptera</taxon>
    </lineage>
</organism>
<dbReference type="EMBL" id="JASPKZ010001601">
    <property type="protein sequence ID" value="KAJ9597543.1"/>
    <property type="molecule type" value="Genomic_DNA"/>
</dbReference>
<name>A0AAD8AE98_DIPPU</name>
<keyword evidence="2" id="KW-1185">Reference proteome</keyword>
<reference evidence="1" key="2">
    <citation type="submission" date="2023-05" db="EMBL/GenBank/DDBJ databases">
        <authorList>
            <person name="Fouks B."/>
        </authorList>
    </citation>
    <scope>NUCLEOTIDE SEQUENCE</scope>
    <source>
        <strain evidence="1">Stay&amp;Tobe</strain>
        <tissue evidence="1">Testes</tissue>
    </source>
</reference>
<protein>
    <submittedName>
        <fullName evidence="1">Uncharacterized protein</fullName>
    </submittedName>
</protein>
<comment type="caution">
    <text evidence="1">The sequence shown here is derived from an EMBL/GenBank/DDBJ whole genome shotgun (WGS) entry which is preliminary data.</text>
</comment>
<dbReference type="AlphaFoldDB" id="A0AAD8AE98"/>